<protein>
    <submittedName>
        <fullName evidence="3">SMC N domain containing protein</fullName>
    </submittedName>
</protein>
<feature type="compositionally biased region" description="Basic and acidic residues" evidence="2">
    <location>
        <begin position="897"/>
        <end position="907"/>
    </location>
</feature>
<feature type="compositionally biased region" description="Basic and acidic residues" evidence="2">
    <location>
        <begin position="1500"/>
        <end position="1524"/>
    </location>
</feature>
<feature type="compositionally biased region" description="Basic and acidic residues" evidence="2">
    <location>
        <begin position="281"/>
        <end position="292"/>
    </location>
</feature>
<evidence type="ECO:0000313" key="3">
    <source>
        <dbReference type="EMBL" id="RZC32302.1"/>
    </source>
</evidence>
<feature type="compositionally biased region" description="Basic and acidic residues" evidence="2">
    <location>
        <begin position="110"/>
        <end position="126"/>
    </location>
</feature>
<feature type="compositionally biased region" description="Basic and acidic residues" evidence="2">
    <location>
        <begin position="242"/>
        <end position="270"/>
    </location>
</feature>
<feature type="region of interest" description="Disordered" evidence="2">
    <location>
        <begin position="22"/>
        <end position="126"/>
    </location>
</feature>
<feature type="compositionally biased region" description="Acidic residues" evidence="2">
    <location>
        <begin position="1068"/>
        <end position="1095"/>
    </location>
</feature>
<feature type="compositionally biased region" description="Basic and acidic residues" evidence="2">
    <location>
        <begin position="1536"/>
        <end position="1547"/>
    </location>
</feature>
<feature type="compositionally biased region" description="Low complexity" evidence="2">
    <location>
        <begin position="908"/>
        <end position="918"/>
    </location>
</feature>
<feature type="region of interest" description="Disordered" evidence="2">
    <location>
        <begin position="380"/>
        <end position="415"/>
    </location>
</feature>
<feature type="region of interest" description="Disordered" evidence="2">
    <location>
        <begin position="837"/>
        <end position="873"/>
    </location>
</feature>
<feature type="compositionally biased region" description="Polar residues" evidence="2">
    <location>
        <begin position="1741"/>
        <end position="1751"/>
    </location>
</feature>
<feature type="region of interest" description="Disordered" evidence="2">
    <location>
        <begin position="242"/>
        <end position="345"/>
    </location>
</feature>
<accession>A0A482VHE7</accession>
<feature type="region of interest" description="Disordered" evidence="2">
    <location>
        <begin position="1451"/>
        <end position="1592"/>
    </location>
</feature>
<evidence type="ECO:0000256" key="2">
    <source>
        <dbReference type="SAM" id="MobiDB-lite"/>
    </source>
</evidence>
<feature type="region of interest" description="Disordered" evidence="2">
    <location>
        <begin position="1724"/>
        <end position="1760"/>
    </location>
</feature>
<feature type="region of interest" description="Disordered" evidence="2">
    <location>
        <begin position="897"/>
        <end position="995"/>
    </location>
</feature>
<organism evidence="3 4">
    <name type="scientific">Asbolus verrucosus</name>
    <name type="common">Desert ironclad beetle</name>
    <dbReference type="NCBI Taxonomy" id="1661398"/>
    <lineage>
        <taxon>Eukaryota</taxon>
        <taxon>Metazoa</taxon>
        <taxon>Ecdysozoa</taxon>
        <taxon>Arthropoda</taxon>
        <taxon>Hexapoda</taxon>
        <taxon>Insecta</taxon>
        <taxon>Pterygota</taxon>
        <taxon>Neoptera</taxon>
        <taxon>Endopterygota</taxon>
        <taxon>Coleoptera</taxon>
        <taxon>Polyphaga</taxon>
        <taxon>Cucujiformia</taxon>
        <taxon>Tenebrionidae</taxon>
        <taxon>Pimeliinae</taxon>
        <taxon>Asbolus</taxon>
    </lineage>
</organism>
<name>A0A482VHE7_ASBVE</name>
<feature type="compositionally biased region" description="Basic and acidic residues" evidence="2">
    <location>
        <begin position="975"/>
        <end position="986"/>
    </location>
</feature>
<proteinExistence type="predicted"/>
<feature type="compositionally biased region" description="Basic and acidic residues" evidence="2">
    <location>
        <begin position="1310"/>
        <end position="1329"/>
    </location>
</feature>
<feature type="compositionally biased region" description="Basic and acidic residues" evidence="2">
    <location>
        <begin position="1455"/>
        <end position="1477"/>
    </location>
</feature>
<keyword evidence="4" id="KW-1185">Reference proteome</keyword>
<feature type="region of interest" description="Disordered" evidence="2">
    <location>
        <begin position="1610"/>
        <end position="1645"/>
    </location>
</feature>
<feature type="compositionally biased region" description="Basic and acidic residues" evidence="2">
    <location>
        <begin position="69"/>
        <end position="86"/>
    </location>
</feature>
<dbReference type="OrthoDB" id="20872at2759"/>
<feature type="region of interest" description="Disordered" evidence="2">
    <location>
        <begin position="678"/>
        <end position="713"/>
    </location>
</feature>
<feature type="region of interest" description="Disordered" evidence="2">
    <location>
        <begin position="1310"/>
        <end position="1426"/>
    </location>
</feature>
<feature type="compositionally biased region" description="Basic and acidic residues" evidence="2">
    <location>
        <begin position="837"/>
        <end position="847"/>
    </location>
</feature>
<evidence type="ECO:0000313" key="4">
    <source>
        <dbReference type="Proteomes" id="UP000292052"/>
    </source>
</evidence>
<dbReference type="Proteomes" id="UP000292052">
    <property type="component" value="Unassembled WGS sequence"/>
</dbReference>
<evidence type="ECO:0000256" key="1">
    <source>
        <dbReference type="SAM" id="Coils"/>
    </source>
</evidence>
<feature type="compositionally biased region" description="Low complexity" evidence="2">
    <location>
        <begin position="295"/>
        <end position="305"/>
    </location>
</feature>
<feature type="compositionally biased region" description="Basic and acidic residues" evidence="2">
    <location>
        <begin position="385"/>
        <end position="403"/>
    </location>
</feature>
<feature type="coiled-coil region" evidence="1">
    <location>
        <begin position="789"/>
        <end position="816"/>
    </location>
</feature>
<feature type="compositionally biased region" description="Basic and acidic residues" evidence="2">
    <location>
        <begin position="43"/>
        <end position="58"/>
    </location>
</feature>
<feature type="compositionally biased region" description="Basic and acidic residues" evidence="2">
    <location>
        <begin position="1096"/>
        <end position="1107"/>
    </location>
</feature>
<keyword evidence="1" id="KW-0175">Coiled coil</keyword>
<feature type="compositionally biased region" description="Basic and acidic residues" evidence="2">
    <location>
        <begin position="685"/>
        <end position="713"/>
    </location>
</feature>
<feature type="compositionally biased region" description="Basic and acidic residues" evidence="2">
    <location>
        <begin position="320"/>
        <end position="339"/>
    </location>
</feature>
<feature type="region of interest" description="Disordered" evidence="2">
    <location>
        <begin position="1024"/>
        <end position="1128"/>
    </location>
</feature>
<comment type="caution">
    <text evidence="3">The sequence shown here is derived from an EMBL/GenBank/DDBJ whole genome shotgun (WGS) entry which is preliminary data.</text>
</comment>
<feature type="region of interest" description="Disordered" evidence="2">
    <location>
        <begin position="447"/>
        <end position="483"/>
    </location>
</feature>
<feature type="compositionally biased region" description="Basic and acidic residues" evidence="2">
    <location>
        <begin position="1336"/>
        <end position="1349"/>
    </location>
</feature>
<reference evidence="3 4" key="1">
    <citation type="submission" date="2017-03" db="EMBL/GenBank/DDBJ databases">
        <title>Genome of the blue death feigning beetle - Asbolus verrucosus.</title>
        <authorList>
            <person name="Rider S.D."/>
        </authorList>
    </citation>
    <scope>NUCLEOTIDE SEQUENCE [LARGE SCALE GENOMIC DNA]</scope>
    <source>
        <strain evidence="3">Butters</strain>
        <tissue evidence="3">Head and leg muscle</tissue>
    </source>
</reference>
<feature type="compositionally biased region" description="Low complexity" evidence="2">
    <location>
        <begin position="848"/>
        <end position="859"/>
    </location>
</feature>
<feature type="compositionally biased region" description="Basic and acidic residues" evidence="2">
    <location>
        <begin position="1384"/>
        <end position="1410"/>
    </location>
</feature>
<feature type="compositionally biased region" description="Low complexity" evidence="2">
    <location>
        <begin position="1525"/>
        <end position="1535"/>
    </location>
</feature>
<gene>
    <name evidence="3" type="ORF">BDFB_003524</name>
</gene>
<dbReference type="EMBL" id="QDEB01098198">
    <property type="protein sequence ID" value="RZC32302.1"/>
    <property type="molecule type" value="Genomic_DNA"/>
</dbReference>
<feature type="compositionally biased region" description="Basic and acidic residues" evidence="2">
    <location>
        <begin position="932"/>
        <end position="949"/>
    </location>
</feature>
<feature type="compositionally biased region" description="Basic and acidic residues" evidence="2">
    <location>
        <begin position="1571"/>
        <end position="1581"/>
    </location>
</feature>
<dbReference type="STRING" id="1661398.A0A482VHE7"/>
<feature type="compositionally biased region" description="Basic and acidic residues" evidence="2">
    <location>
        <begin position="457"/>
        <end position="483"/>
    </location>
</feature>
<feature type="region of interest" description="Disordered" evidence="2">
    <location>
        <begin position="1259"/>
        <end position="1282"/>
    </location>
</feature>
<sequence length="2255" mass="252653">MSLHEIPTTENEIFKKRVSVHEVSAAPVPKPRSAVQVTQAIDETPRPAEDEREEEKIMSEYQASFQPPSERKPKSPPKLESDKESTDSESDNVLHSGANENAGYISDSGDVEHYISDSEIEDRVPQIRERQMSVFAPPVAATRKTIYERSASLPTEDLYEVSARSIKLRKQYYEEQIKKEMIEEQLTSELEEEPSPERKTLISSLAQQLSEEKVTTVRDIARSFDEATKQADEVRDIKDFMEIGEKKEVSFEDDRQAHKPDKTTTTHTLEDQAPISTQTQETHKEIDLEAQTKRSSLGSEQSSSSDLDRATKNGSTSKPDSMEVHVDKSEIEDSEKLAELDQDATDLETKSLDSLNAVEMSPKSSYFVEESIPEITVTLSGKQRRISEESDEYAPKSEKKAAELDSPIHVPEEHVEDTVWEVSVQSQPEARFDEKVTSFDAATIEKIEKDDDLSLSTRDESDLGSEIHQDHSDSYASDKIKSESHSDIERIILDSLQQQKVDPVEAKAIASALIEEIEAEIQRRECLPPSATTTGDVSDYLRYLAETKGLDEREVELVESVLARRQRELTKLSRGDTQASSIEITDEDLKYSGTEMDTSHLLEQQVSQLKAEKVDELKSMAFLDKIDEKHREESHMTKDYETCEDGFVTSHKSDLHTKTYESIKAEKSETKDVIFEEDETISESATHESEELESRVEAEATEVTHRRTEDSEIDELRKSSVDITKEKSTDITAKTAQIDAEDAIKVKTEDIILESDLTKSSIKHEIDMTEKKVDEDIQVKGEITCDDFLKKEESTKKETTIEFKELEDGIKVEKEEALEETHSKVIRKEVVDKEVEEIHTHKDEDSTTKQSTISSKITSVDVVRESSTSSEVKEKFETFDLDPSLLPSELGEIKTVIEKHEEIKRTSSSESKSSIESGKSPDDQFSTCSSGRKGDSETSKVMDKQEVLLRKTSSLPRADRKSGVDFETYSSSGESHYHSFELDSGKSRPCSSDVEGLVAAGSSEYESALTSQDYSTRSHITSTEYHTAVSSLSSKESMKSLDSESSGHLGSVEVSELSETLVPSASDLEGDILDTADQLDDAGWNEDQTPDLIEEPSDKQSKMKRSYEMTFQPEPKMLASSESPQADELDRKFTSMDDGSILSMSLSSTSGTEPRTVIELSRADSERIEGGSMSFSGISDQLSIEGSCDSLVFHPGTLTTTTDISTSTGQTESNLQIESITITTSMVNESGIRSVSTQVTSESHTPEDDRVSKVDETVQMNGKCHTETKKKTHRRQESTSSFVPPVLSGFEQKFHSDLTESDKYTAELSFKEVISDEKKDVDEREKEESYETEADQGFHRDIREGKYQETEEEIKDDTPEFSSETQASVGELEQEYTSALARSQEGKKKSETSPDLYIHKEPLEKRDSHGKSSSTSSEKSSFEEAEAEAAFNMVAHVSPAHKIKQICPILEDEDAEKHELETRERAQKEYEKRRSQIRDQSPGSIPDIRVTQHMTPLVDRNFRYPDLELEEQEKQKEKEKESETQKSTPQTPSSKSSEDTDQGREYVLEDSGISIPEEPTTESRSTVIEQTVKEEADKDTDSPNSDSFEMLEKPDLIDDFVVIEEVAKEAQEFDSEGKSVSIKQKGGKRSKKHDEEVEAYLTKSAPTPLTKMTDVRFYPDGSSSEELGFDFEDSPPINNEASASSYDKELEANKKWIEQQFQGDQAARLAAGYDYEMEFERGPLEDIKEEDINDFDPASSRIGSLGSQKESGGSLGSVKDSYSSTPEYDVLAGRKYFTRSGEHDDISMSSLQEFENLERAMSLETKRYHQGSQDSSSNGSFKTRYYANKSGQGDDVSVSSLKEFEGLEMACIAAHKIEVKAKEEEAMLAQIDEGQESLASESESCETISRTDKKLIPDSDEEDYEKRMFEIDEIIRQAQSNVERFIDLKEGDKTESLGRGDSIEEVAKVPDLDLDLPIVRSSIKVQWKEGEDVMVTSTDSIDGKVEKVSQHDSTDSLDQKTCADIMTASTDSIEFQAKKAEPDAINLLSDSIEIKDEACGGMISSDSLELGVRQTDMVESIDSLADPTSSTATHATYQYETDSVFSGSFTSGGSNTMVSSTDTIDPVQVDIAAAARKVWFEEDSGSGRRYTTEYVQDSGKPYVTEVIEPSEDDSYSHTIHRRVELPPEVRKVTFYGSDADERLRQFIEDFGEGEHVEEVEEVDAAGNVHTRKVVQRRFIVRGEEGPEMEEFLKKSVASKTNQLTSIPKETTGLWF</sequence>